<evidence type="ECO:0000256" key="15">
    <source>
        <dbReference type="ARBA" id="ARBA00039316"/>
    </source>
</evidence>
<dbReference type="GO" id="GO:0003677">
    <property type="term" value="F:DNA binding"/>
    <property type="evidence" value="ECO:0007669"/>
    <property type="project" value="UniProtKB-KW"/>
</dbReference>
<dbReference type="GO" id="GO:0005737">
    <property type="term" value="C:cytoplasm"/>
    <property type="evidence" value="ECO:0007669"/>
    <property type="project" value="UniProtKB-SubCell"/>
</dbReference>
<dbReference type="PROSITE" id="PS00211">
    <property type="entry name" value="ABC_TRANSPORTER_1"/>
    <property type="match status" value="2"/>
</dbReference>
<dbReference type="GO" id="GO:0006289">
    <property type="term" value="P:nucleotide-excision repair"/>
    <property type="evidence" value="ECO:0007669"/>
    <property type="project" value="InterPro"/>
</dbReference>
<evidence type="ECO:0000256" key="4">
    <source>
        <dbReference type="ARBA" id="ARBA00022737"/>
    </source>
</evidence>
<keyword evidence="9" id="KW-0862">Zinc</keyword>
<evidence type="ECO:0000256" key="6">
    <source>
        <dbReference type="ARBA" id="ARBA00022763"/>
    </source>
</evidence>
<evidence type="ECO:0000313" key="18">
    <source>
        <dbReference type="EMBL" id="NWN45929.1"/>
    </source>
</evidence>
<keyword evidence="12" id="KW-0238">DNA-binding</keyword>
<dbReference type="InterPro" id="IPR041552">
    <property type="entry name" value="UvrA_DNA-bd"/>
</dbReference>
<dbReference type="InterPro" id="IPR017871">
    <property type="entry name" value="ABC_transporter-like_CS"/>
</dbReference>
<evidence type="ECO:0000256" key="3">
    <source>
        <dbReference type="ARBA" id="ARBA00022723"/>
    </source>
</evidence>
<dbReference type="NCBIfam" id="TIGR00630">
    <property type="entry name" value="uvra"/>
    <property type="match status" value="1"/>
</dbReference>
<comment type="similarity">
    <text evidence="14">Belongs to the ABC transporter superfamily. UvrA family.</text>
</comment>
<evidence type="ECO:0000256" key="13">
    <source>
        <dbReference type="ARBA" id="ARBA00023204"/>
    </source>
</evidence>
<evidence type="ECO:0000256" key="2">
    <source>
        <dbReference type="ARBA" id="ARBA00022490"/>
    </source>
</evidence>
<dbReference type="PANTHER" id="PTHR43152:SF3">
    <property type="entry name" value="UVRABC SYSTEM PROTEIN A"/>
    <property type="match status" value="1"/>
</dbReference>
<evidence type="ECO:0000256" key="7">
    <source>
        <dbReference type="ARBA" id="ARBA00022769"/>
    </source>
</evidence>
<evidence type="ECO:0000256" key="12">
    <source>
        <dbReference type="ARBA" id="ARBA00023125"/>
    </source>
</evidence>
<evidence type="ECO:0000256" key="16">
    <source>
        <dbReference type="ARBA" id="ARBA00042156"/>
    </source>
</evidence>
<dbReference type="NCBIfam" id="NF001503">
    <property type="entry name" value="PRK00349.1"/>
    <property type="match status" value="1"/>
</dbReference>
<organism evidence="18 19">
    <name type="scientific">Candidatus Phytoplasma pruni</name>
    <dbReference type="NCBI Taxonomy" id="479893"/>
    <lineage>
        <taxon>Bacteria</taxon>
        <taxon>Bacillati</taxon>
        <taxon>Mycoplasmatota</taxon>
        <taxon>Mollicutes</taxon>
        <taxon>Acholeplasmatales</taxon>
        <taxon>Acholeplasmataceae</taxon>
        <taxon>Candidatus Phytoplasma</taxon>
        <taxon>16SrIII (X-disease group)</taxon>
    </lineage>
</organism>
<dbReference type="EMBL" id="JABUOH010000051">
    <property type="protein sequence ID" value="NWN45929.1"/>
    <property type="molecule type" value="Genomic_DNA"/>
</dbReference>
<dbReference type="InterPro" id="IPR003593">
    <property type="entry name" value="AAA+_ATPase"/>
</dbReference>
<keyword evidence="10" id="KW-0067">ATP-binding</keyword>
<evidence type="ECO:0000256" key="1">
    <source>
        <dbReference type="ARBA" id="ARBA00004496"/>
    </source>
</evidence>
<keyword evidence="4" id="KW-0677">Repeat</keyword>
<evidence type="ECO:0000259" key="17">
    <source>
        <dbReference type="PROSITE" id="PS50893"/>
    </source>
</evidence>
<evidence type="ECO:0000256" key="14">
    <source>
        <dbReference type="ARBA" id="ARBA00038000"/>
    </source>
</evidence>
<name>A0A851HKH1_9MOLU</name>
<dbReference type="InterPro" id="IPR004602">
    <property type="entry name" value="UvrA"/>
</dbReference>
<keyword evidence="7" id="KW-0228">DNA excision</keyword>
<dbReference type="SMART" id="SM00382">
    <property type="entry name" value="AAA"/>
    <property type="match status" value="2"/>
</dbReference>
<keyword evidence="11" id="KW-0267">Excision nuclease</keyword>
<evidence type="ECO:0000256" key="9">
    <source>
        <dbReference type="ARBA" id="ARBA00022833"/>
    </source>
</evidence>
<dbReference type="SUPFAM" id="SSF52540">
    <property type="entry name" value="P-loop containing nucleoside triphosphate hydrolases"/>
    <property type="match status" value="2"/>
</dbReference>
<evidence type="ECO:0000256" key="10">
    <source>
        <dbReference type="ARBA" id="ARBA00022840"/>
    </source>
</evidence>
<dbReference type="GO" id="GO:0009380">
    <property type="term" value="C:excinuclease repair complex"/>
    <property type="evidence" value="ECO:0007669"/>
    <property type="project" value="InterPro"/>
</dbReference>
<evidence type="ECO:0000256" key="8">
    <source>
        <dbReference type="ARBA" id="ARBA00022771"/>
    </source>
</evidence>
<dbReference type="Gene3D" id="1.20.1580.10">
    <property type="entry name" value="ABC transporter ATPase like domain"/>
    <property type="match status" value="3"/>
</dbReference>
<dbReference type="GO" id="GO:0004518">
    <property type="term" value="F:nuclease activity"/>
    <property type="evidence" value="ECO:0007669"/>
    <property type="project" value="UniProtKB-KW"/>
</dbReference>
<keyword evidence="8" id="KW-0863">Zinc-finger</keyword>
<proteinExistence type="inferred from homology"/>
<dbReference type="GO" id="GO:0008270">
    <property type="term" value="F:zinc ion binding"/>
    <property type="evidence" value="ECO:0007669"/>
    <property type="project" value="UniProtKB-KW"/>
</dbReference>
<protein>
    <recommendedName>
        <fullName evidence="15">UvrABC system protein A</fullName>
    </recommendedName>
    <alternativeName>
        <fullName evidence="16">Excinuclease ABC subunit A</fullName>
    </alternativeName>
</protein>
<dbReference type="Pfam" id="PF17755">
    <property type="entry name" value="UvrA_DNA-bind"/>
    <property type="match status" value="1"/>
</dbReference>
<dbReference type="Proteomes" id="UP000568109">
    <property type="component" value="Unassembled WGS sequence"/>
</dbReference>
<evidence type="ECO:0000313" key="19">
    <source>
        <dbReference type="Proteomes" id="UP000568109"/>
    </source>
</evidence>
<comment type="caution">
    <text evidence="18">The sequence shown here is derived from an EMBL/GenBank/DDBJ whole genome shotgun (WGS) entry which is preliminary data.</text>
</comment>
<gene>
    <name evidence="18" type="primary">uvrA</name>
    <name evidence="18" type="ORF">HR065_02425</name>
</gene>
<keyword evidence="3" id="KW-0479">Metal-binding</keyword>
<keyword evidence="2" id="KW-0963">Cytoplasm</keyword>
<evidence type="ECO:0000256" key="5">
    <source>
        <dbReference type="ARBA" id="ARBA00022741"/>
    </source>
</evidence>
<dbReference type="GO" id="GO:0005524">
    <property type="term" value="F:ATP binding"/>
    <property type="evidence" value="ECO:0007669"/>
    <property type="project" value="UniProtKB-KW"/>
</dbReference>
<keyword evidence="5" id="KW-0547">Nucleotide-binding</keyword>
<feature type="domain" description="ABC transporter" evidence="17">
    <location>
        <begin position="601"/>
        <end position="930"/>
    </location>
</feature>
<keyword evidence="19" id="KW-1185">Reference proteome</keyword>
<dbReference type="InterPro" id="IPR003439">
    <property type="entry name" value="ABC_transporter-like_ATP-bd"/>
</dbReference>
<evidence type="ECO:0000256" key="11">
    <source>
        <dbReference type="ARBA" id="ARBA00022881"/>
    </source>
</evidence>
<accession>A0A851HKH1</accession>
<sequence>MSNNNTIIKIRGARVHNLKNINLDIPKFKFIVITGVSGSGKSSLAFDTLYQEGKRRYMESLSVYSRQFLGNFEKPDVDQIEGLSPAISIDQKTISHNPRSTVGTITEIYDYLRVIYAHISVPYNPHTDQPIQIQTTEQIVQQIAQLALDSKIVIMAPIVEQKKGNHQKLFKRLIKDGFTRVMVDQKILSLDEIPLLNKNEKHDINVIIDRLKIQDQIESRLNDSLDLSLALVKEKVFVWLNDQEMLKFHLNYSNDDLDFTIPERDMRLFSFNSSLGACETCKGLGMRNKFDQKRLFDFNKSLNQGGFILYQQRRDFYNKMQDLEQFCAYNQIDMNIPLKDLEPALLDILLYGKADLNNDQHEQPEMTMGVITILEYYYDKLSQNESVMSWFKKFLIEETCPHCLGARINKAALTFKINHKNIYELTQMSIEELAHFINHLDLSPEEQKITALPLEEISQRLSFLQDIGLSYLTLERKGSTLSGGESQRIRLATQIGSKLSGVLYVLDEPSIGLHQKDNDNLIVALKKMTALGNTLLVVEHDKDTMLASDYLIDIGPLAGRYGGEVVAFGTPSEVMANPNSLTGQYLSNQKNISYPQQRRAINAQKMVHVTNASENNLKKINVAFPLGVFNVVTGVSGSGKSTLVNNVLLQNLKNKKKRLSKDKNNVNMVDDQGYIRRIVEISQSPIGKTPRSNPATYTGLFDKIRELYAQTNEAKTRGYQKGRFSFNVKGGRCERCYGDGIRKISMNFLPDVFVTCDECHGSRFRKDTLTIKYKGKNIADVLNMTVDEALVFFDNHKRIKEHIQFLKDVGLGYLQLGQSSTTLSGGESQRIKLASELYKQITPDTLYILDEPTTGLHFEDIKQLIQVLHRITDKKATLVVIEHNLDVIKNADYVIDLGPGGGVHGGNIVAQGTPEEVSQNTKSYTGHYLNQILKIKS</sequence>
<dbReference type="Pfam" id="PF17760">
    <property type="entry name" value="UvrA_inter"/>
    <property type="match status" value="1"/>
</dbReference>
<dbReference type="InterPro" id="IPR041102">
    <property type="entry name" value="UvrA_inter"/>
</dbReference>
<dbReference type="AlphaFoldDB" id="A0A851HKH1"/>
<dbReference type="Gene3D" id="3.40.50.300">
    <property type="entry name" value="P-loop containing nucleotide triphosphate hydrolases"/>
    <property type="match status" value="3"/>
</dbReference>
<comment type="subcellular location">
    <subcellularLocation>
        <location evidence="1">Cytoplasm</location>
    </subcellularLocation>
</comment>
<dbReference type="Gene3D" id="3.30.190.20">
    <property type="match status" value="1"/>
</dbReference>
<dbReference type="Gene3D" id="1.10.8.280">
    <property type="entry name" value="ABC transporter ATPase domain-like"/>
    <property type="match status" value="1"/>
</dbReference>
<dbReference type="RefSeq" id="WP_178734313.1">
    <property type="nucleotide sequence ID" value="NZ_JABUOH010000051.1"/>
</dbReference>
<keyword evidence="13" id="KW-0234">DNA repair</keyword>
<dbReference type="InterPro" id="IPR027417">
    <property type="entry name" value="P-loop_NTPase"/>
</dbReference>
<dbReference type="PANTHER" id="PTHR43152">
    <property type="entry name" value="UVRABC SYSTEM PROTEIN A"/>
    <property type="match status" value="1"/>
</dbReference>
<keyword evidence="6" id="KW-0227">DNA damage</keyword>
<dbReference type="GO" id="GO:0016887">
    <property type="term" value="F:ATP hydrolysis activity"/>
    <property type="evidence" value="ECO:0007669"/>
    <property type="project" value="InterPro"/>
</dbReference>
<dbReference type="PROSITE" id="PS50893">
    <property type="entry name" value="ABC_TRANSPORTER_2"/>
    <property type="match status" value="2"/>
</dbReference>
<reference evidence="18 19" key="1">
    <citation type="submission" date="2020-06" db="EMBL/GenBank/DDBJ databases">
        <title>Draft genome sequence of Candidatus Phytoplasma pruni (X-disease group, subgroup 16SrIII-B) strain ChTDIII from Argentina.</title>
        <authorList>
            <person name="Fernandez F.D."/>
            <person name="Zuebert C."/>
            <person name="Huettel B."/>
            <person name="Kube M."/>
            <person name="Conci L.R."/>
        </authorList>
    </citation>
    <scope>NUCLEOTIDE SEQUENCE [LARGE SCALE GENOMIC DNA]</scope>
    <source>
        <strain evidence="18 19">ChTDIII</strain>
    </source>
</reference>
<keyword evidence="18" id="KW-0378">Hydrolase</keyword>
<feature type="domain" description="ABC transporter" evidence="17">
    <location>
        <begin position="311"/>
        <end position="587"/>
    </location>
</feature>